<dbReference type="NCBIfam" id="NF047558">
    <property type="entry name" value="TPR_END_plus"/>
    <property type="match status" value="1"/>
</dbReference>
<reference evidence="2" key="1">
    <citation type="submission" date="2020-04" db="EMBL/GenBank/DDBJ databases">
        <title>Deep metagenomics examines the oral microbiome during advanced dental caries in children, revealing novel taxa and co-occurrences with host molecules.</title>
        <authorList>
            <person name="Baker J.L."/>
            <person name="Morton J.T."/>
            <person name="Dinis M."/>
            <person name="Alvarez R."/>
            <person name="Tran N.C."/>
            <person name="Knight R."/>
            <person name="Edlund A."/>
        </authorList>
    </citation>
    <scope>NUCLEOTIDE SEQUENCE</scope>
    <source>
        <strain evidence="2">JCVI_34_bin.1</strain>
    </source>
</reference>
<protein>
    <recommendedName>
        <fullName evidence="4">Tetratricopeptide repeat protein</fullName>
    </recommendedName>
</protein>
<accession>A0A929RXP1</accession>
<proteinExistence type="predicted"/>
<dbReference type="InterPro" id="IPR011990">
    <property type="entry name" value="TPR-like_helical_dom_sf"/>
</dbReference>
<comment type="caution">
    <text evidence="2">The sequence shown here is derived from an EMBL/GenBank/DDBJ whole genome shotgun (WGS) entry which is preliminary data.</text>
</comment>
<keyword evidence="1" id="KW-0732">Signal</keyword>
<dbReference type="PROSITE" id="PS51257">
    <property type="entry name" value="PROKAR_LIPOPROTEIN"/>
    <property type="match status" value="1"/>
</dbReference>
<name>A0A929RXP1_9BACT</name>
<evidence type="ECO:0000313" key="3">
    <source>
        <dbReference type="Proteomes" id="UP000704068"/>
    </source>
</evidence>
<dbReference type="Proteomes" id="UP000704068">
    <property type="component" value="Unassembled WGS sequence"/>
</dbReference>
<evidence type="ECO:0008006" key="4">
    <source>
        <dbReference type="Google" id="ProtNLM"/>
    </source>
</evidence>
<dbReference type="Gene3D" id="1.25.40.10">
    <property type="entry name" value="Tetratricopeptide repeat domain"/>
    <property type="match status" value="1"/>
</dbReference>
<organism evidence="2 3">
    <name type="scientific">Alloprevotella tannerae</name>
    <dbReference type="NCBI Taxonomy" id="76122"/>
    <lineage>
        <taxon>Bacteria</taxon>
        <taxon>Pseudomonadati</taxon>
        <taxon>Bacteroidota</taxon>
        <taxon>Bacteroidia</taxon>
        <taxon>Bacteroidales</taxon>
        <taxon>Prevotellaceae</taxon>
        <taxon>Alloprevotella</taxon>
    </lineage>
</organism>
<evidence type="ECO:0000256" key="1">
    <source>
        <dbReference type="SAM" id="SignalP"/>
    </source>
</evidence>
<evidence type="ECO:0000313" key="2">
    <source>
        <dbReference type="EMBL" id="MBF0969604.1"/>
    </source>
</evidence>
<dbReference type="AlphaFoldDB" id="A0A929RXP1"/>
<feature type="signal peptide" evidence="1">
    <location>
        <begin position="1"/>
        <end position="19"/>
    </location>
</feature>
<dbReference type="EMBL" id="JABZGR010000001">
    <property type="protein sequence ID" value="MBF0969604.1"/>
    <property type="molecule type" value="Genomic_DNA"/>
</dbReference>
<dbReference type="SUPFAM" id="SSF48452">
    <property type="entry name" value="TPR-like"/>
    <property type="match status" value="1"/>
</dbReference>
<dbReference type="RefSeq" id="WP_303762619.1">
    <property type="nucleotide sequence ID" value="NZ_JABZGR010000001.1"/>
</dbReference>
<feature type="chain" id="PRO_5036864748" description="Tetratricopeptide repeat protein" evidence="1">
    <location>
        <begin position="20"/>
        <end position="566"/>
    </location>
</feature>
<gene>
    <name evidence="2" type="ORF">HXK21_00970</name>
</gene>
<sequence>MRNKLSFPLVLAATLTLTACSKLGNLTADRFTVTPQPLEATNGKVPATIAARFPAKYMKKKAVITITPVLRYANGEATGASATFRGENVMSNDQMVSYANGGNYMMKTSFAYRPEMASSELFLTFDAHLGKKRVQIPEVKVGYGVLATATLLERTAAETQMALGEDAFQYTKEQKQEAQIRYLIQQAKIRNSELKTTSIQDFIRTLKDIKADGKSLELGSIEVSAYASPDGGMKLNTDLAKNRESSSANYVKQELKRLKMAGEVEAKYTAEDWEGFQQLVSQSNIQDKDIILRVLSLYPDPEERERQIRNLSAGFRELADEILPELRRARLTINYLLIGRSDDEIQAQYAADPAKLSIEELLYYATLTESKAEQENIYRTATRLYPNDYRAYNNLAIAAYERADFNAAEDWLRQAAMRKGNAAEVNANYALLSLAKGDIEGAENYLGSAVAAKNYGAVAGNLNIARGNYAQAAADLKGVRSNSAALAQILNKDYVAAQETLDKVVRPTATTDYLKAILAMRVRQSSTALTHLRKAIDKDPALRRRAANDLEFSALFNDPQFKQAVK</sequence>